<sequence length="1965" mass="215713">MNKITVANRFHDHMYNYLKNQPMRKEEFTYYDGKQMDINSMSEDASIFSGTSLGEEKMNSTNTQQSEMNKRSADQNENTNHIVNAALDRSRKNRSNNNGMNKCIHNNNDNPAYNNDTSSISSKSSFVEQKKGSAFSGTRKKNNQVSSSICGAFATKVVNGTELEIPSKGNNKCNTIVRGVGTDNADTDIVVDGTMASVISCHNRRTGDIRNGKLVPNFGGRIYGEVNVDEDINYHPIRYERTDGHVDMEEKKKAQVLNEGAFEQIGTNLLGKENTSFEDPFANNFSGNQHGFSNKIDLSNISLLVNHTNGAFERSEEALIAFDKCANRERYVNSEDDDESRGDVVKKGELGNMPSGSFSTYYKSDSVEEGTTSSDVKEVSPVVSVVYDCGNSCGNPCVAEKCGKKQWKRGSGKRDPPSSDNKGKTSIDCGDRSSEEPVGSNNDGIGKEGKVSGNNVHRSGSVGNHNKKGNRGNKNKHQNRKNNKRKNIANKAERGTKDVHAEVGGDGNATNDTNDINDTNDTNDTNDINDADDFNDISEENNLNGECTKKNTKTTNGANSRSQKNGVEVNQKSYPPQNDRNNAAQTPNGVDDLVNLATVQNCANSRGSPVDSSNASTMKSAGEDVDLLFFRENDNPLEEHYMVLQEDDYGVNKMKERAEKKDTVREKGSAGFNNTFNILRNNLYHIFSDSCDEQWNDECLLESLDEDADRSRNGGTESVSFVDNPRGDLHRSDMHRIDMYRLDMQRDPMQSTVGQKGLAQSGFMERDLMERALVERGFAQHELTQRGLIQRALINQWGAEQPPLYKEDAEAEKEDKLGINDLRADRSAFRGQHPLSDAQYSGLLQAPCMSGLMGNVPYAPTVRGIVLDNKYGLSGVAGVSSIGNVGGSVVNNPSGHVTNGAHQSTFVLNNQKRTNFSGAAGKLCGMETHQSNFSGNAINGKENGNTHKSKKTGNENMIIERPVTLNNSQMLEAFMQGRLCLSCDSLDHPMPLCPNNSFVCPNCHNISHRGNDCPMKCRFCLKYHVGVSIMDCLKKARIQSEKNFPNEEKNETNKVGKNTKSQDDRVSVGPRFDITTRPDNSYGRSVYVSNLSEDITNVQLRDAINNHLDNGYVVNIDRQDGYAFVELSNLNSTFQLVQKSININFRKLKIQFKKTGQFLIPDNLSLSANNLATFGLHRGAVGGATLVQTSLGKNATTAVCRKNPSNGASSNALSTGSAATSGNGVELCTKLRLGGTKGGSNNTANGATLPGGTDGKGKYACKLISAKHPKDQQQKKQHGQLSQPTQLAQVAKLTQATQLMQLAQATQSVQSVEERKNRQKDNLKQGRAIPTDGVAVVDNNPRAKAAILIQKKNKLVGEKNQEKGRRGRLSDGTVSVVSNGDGSYGAVDMGSMFHGFKNPYNVEIPNGQILNLQNDYLLAQHLDGAKIGTVSEGLTRSYYDFMCTNGLSLKSGNVRKTIDVNNVPLHLPSLYSSGTGNCANDLFTNEVAKVGFNYEGSNIPLKMANDMNEKNELHKSMTTETSKTTATTTTASDNMLNTQLFNGVSPLRRSLNKSDDMMKETHLPPVMHISGAPSMNGKLTRCLNPHLEDGMFASGSMSLSRVGERDRANAQFGGKFSNQYGGIYLDPCDRFTSDRHNDSHYHTRSGNIGNGNNNSSNNISGNRNGNVSEAEAEGRPNIDLKSIVDNAIEVNHDTMNYDQLSFSNALGEGLLHDELYGSSTNAPVAYTLGECDISDPYHSNENNTEQNKTYSNKQGIDGPSLNFEVSMNGNNIWKDKNDDNSGSGHTAHLENSYNKICDDMFFGNQDIYDVFSRFNGIKLDKDSGDSAMCTGAINGRVSHPFPMGSNQHNDRSNGNPSCGQNVVNQVPPSAKEEKDEENKIKFDEADNSVKFVNLSSDMFQQLSDLSTKEDVDLMGNSYVNNIKYKELDAIEKDLEKHIKALWNLRKIKLVKSHDLPHHISQNEFV</sequence>
<feature type="region of interest" description="Disordered" evidence="2">
    <location>
        <begin position="332"/>
        <end position="351"/>
    </location>
</feature>
<feature type="region of interest" description="Disordered" evidence="2">
    <location>
        <begin position="404"/>
        <end position="589"/>
    </location>
</feature>
<feature type="domain" description="RRM" evidence="3">
    <location>
        <begin position="1084"/>
        <end position="1155"/>
    </location>
</feature>
<keyword evidence="1" id="KW-0694">RNA-binding</keyword>
<dbReference type="VEuPathDB" id="PlasmoDB:PKA1H_140066500"/>
<proteinExistence type="predicted"/>
<feature type="compositionally biased region" description="Low complexity" evidence="2">
    <location>
        <begin position="508"/>
        <end position="526"/>
    </location>
</feature>
<reference evidence="4 5" key="1">
    <citation type="submission" date="2017-05" db="EMBL/GenBank/DDBJ databases">
        <title>PacBio assembly of a Plasmodium knowlesi genome sequence with Hi-C correction and manual annotation of the SICAvar gene family.</title>
        <authorList>
            <person name="Lapp S.A."/>
            <person name="Geraldo J.A."/>
            <person name="Chien J.-T."/>
            <person name="Ay F."/>
            <person name="Pakala S.B."/>
            <person name="Batugedara G."/>
            <person name="Humphrey J.C."/>
            <person name="Debarry J.D."/>
            <person name="Le Roch K.G."/>
            <person name="Galinski M.R."/>
            <person name="Kissinger J.C."/>
        </authorList>
    </citation>
    <scope>NUCLEOTIDE SEQUENCE [LARGE SCALE GENOMIC DNA]</scope>
    <source>
        <strain evidence="5">Malayan Strain Pk1 (A+)</strain>
    </source>
</reference>
<feature type="compositionally biased region" description="Basic and acidic residues" evidence="2">
    <location>
        <begin position="491"/>
        <end position="503"/>
    </location>
</feature>
<feature type="compositionally biased region" description="Low complexity" evidence="2">
    <location>
        <begin position="106"/>
        <end position="125"/>
    </location>
</feature>
<dbReference type="Gene3D" id="3.30.70.330">
    <property type="match status" value="1"/>
</dbReference>
<dbReference type="OrthoDB" id="433924at2759"/>
<feature type="region of interest" description="Disordered" evidence="2">
    <location>
        <begin position="1202"/>
        <end position="1222"/>
    </location>
</feature>
<feature type="region of interest" description="Disordered" evidence="2">
    <location>
        <begin position="1043"/>
        <end position="1074"/>
    </location>
</feature>
<dbReference type="VEuPathDB" id="PlasmoDB:PKNOH_S140279100"/>
<comment type="caution">
    <text evidence="4">The sequence shown here is derived from an EMBL/GenBank/DDBJ whole genome shotgun (WGS) entry which is preliminary data.</text>
</comment>
<evidence type="ECO:0000256" key="1">
    <source>
        <dbReference type="PROSITE-ProRule" id="PRU00176"/>
    </source>
</evidence>
<feature type="compositionally biased region" description="Acidic residues" evidence="2">
    <location>
        <begin position="527"/>
        <end position="539"/>
    </location>
</feature>
<feature type="compositionally biased region" description="Basic and acidic residues" evidence="2">
    <location>
        <begin position="412"/>
        <end position="435"/>
    </location>
</feature>
<gene>
    <name evidence="4" type="ORF">PKNOH_S140279100</name>
</gene>
<feature type="region of interest" description="Disordered" evidence="2">
    <location>
        <begin position="1307"/>
        <end position="1326"/>
    </location>
</feature>
<feature type="region of interest" description="Disordered" evidence="2">
    <location>
        <begin position="1636"/>
        <end position="1673"/>
    </location>
</feature>
<feature type="region of interest" description="Disordered" evidence="2">
    <location>
        <begin position="53"/>
        <end position="125"/>
    </location>
</feature>
<dbReference type="SUPFAM" id="SSF54928">
    <property type="entry name" value="RNA-binding domain, RBD"/>
    <property type="match status" value="1"/>
</dbReference>
<dbReference type="InterPro" id="IPR035979">
    <property type="entry name" value="RBD_domain_sf"/>
</dbReference>
<name>A0A1Y3DL14_PLAKN</name>
<dbReference type="InterPro" id="IPR000504">
    <property type="entry name" value="RRM_dom"/>
</dbReference>
<evidence type="ECO:0000256" key="2">
    <source>
        <dbReference type="SAM" id="MobiDB-lite"/>
    </source>
</evidence>
<feature type="compositionally biased region" description="Basic residues" evidence="2">
    <location>
        <begin position="465"/>
        <end position="488"/>
    </location>
</feature>
<dbReference type="OMA" id="KDTAWER"/>
<dbReference type="EMBL" id="NETL01000028">
    <property type="protein sequence ID" value="OTN64145.1"/>
    <property type="molecule type" value="Genomic_DNA"/>
</dbReference>
<feature type="compositionally biased region" description="Basic and acidic residues" evidence="2">
    <location>
        <begin position="1043"/>
        <end position="1066"/>
    </location>
</feature>
<feature type="region of interest" description="Disordered" evidence="2">
    <location>
        <begin position="706"/>
        <end position="732"/>
    </location>
</feature>
<dbReference type="Proteomes" id="UP000195012">
    <property type="component" value="Unassembled WGS sequence"/>
</dbReference>
<organism evidence="4 5">
    <name type="scientific">Plasmodium knowlesi</name>
    <dbReference type="NCBI Taxonomy" id="5850"/>
    <lineage>
        <taxon>Eukaryota</taxon>
        <taxon>Sar</taxon>
        <taxon>Alveolata</taxon>
        <taxon>Apicomplexa</taxon>
        <taxon>Aconoidasida</taxon>
        <taxon>Haemosporida</taxon>
        <taxon>Plasmodiidae</taxon>
        <taxon>Plasmodium</taxon>
        <taxon>Plasmodium (Plasmodium)</taxon>
    </lineage>
</organism>
<feature type="compositionally biased region" description="Polar residues" evidence="2">
    <location>
        <begin position="557"/>
        <end position="588"/>
    </location>
</feature>
<evidence type="ECO:0000313" key="4">
    <source>
        <dbReference type="EMBL" id="OTN64145.1"/>
    </source>
</evidence>
<feature type="compositionally biased region" description="Polar residues" evidence="2">
    <location>
        <begin position="1844"/>
        <end position="1867"/>
    </location>
</feature>
<dbReference type="eggNOG" id="ENOG502TNB7">
    <property type="taxonomic scope" value="Eukaryota"/>
</dbReference>
<accession>A0A1Y3DL14</accession>
<feature type="region of interest" description="Disordered" evidence="2">
    <location>
        <begin position="1840"/>
        <end position="1878"/>
    </location>
</feature>
<dbReference type="GO" id="GO:0003723">
    <property type="term" value="F:RNA binding"/>
    <property type="evidence" value="ECO:0007669"/>
    <property type="project" value="UniProtKB-UniRule"/>
</dbReference>
<evidence type="ECO:0000259" key="3">
    <source>
        <dbReference type="PROSITE" id="PS50102"/>
    </source>
</evidence>
<dbReference type="PROSITE" id="PS50102">
    <property type="entry name" value="RRM"/>
    <property type="match status" value="1"/>
</dbReference>
<feature type="compositionally biased region" description="Polar residues" evidence="2">
    <location>
        <begin position="452"/>
        <end position="462"/>
    </location>
</feature>
<protein>
    <submittedName>
        <fullName evidence="4">Putative RNA-binding protein</fullName>
    </submittedName>
</protein>
<feature type="compositionally biased region" description="Basic and acidic residues" evidence="2">
    <location>
        <begin position="1312"/>
        <end position="1324"/>
    </location>
</feature>
<dbReference type="VEuPathDB" id="PlasmoDB:PKNH_1460500"/>
<feature type="compositionally biased region" description="Low complexity" evidence="2">
    <location>
        <begin position="1644"/>
        <end position="1666"/>
    </location>
</feature>
<dbReference type="CDD" id="cd00590">
    <property type="entry name" value="RRM_SF"/>
    <property type="match status" value="1"/>
</dbReference>
<dbReference type="InterPro" id="IPR012677">
    <property type="entry name" value="Nucleotide-bd_a/b_plait_sf"/>
</dbReference>
<evidence type="ECO:0000313" key="5">
    <source>
        <dbReference type="Proteomes" id="UP000195012"/>
    </source>
</evidence>